<feature type="transmembrane region" description="Helical" evidence="1">
    <location>
        <begin position="161"/>
        <end position="180"/>
    </location>
</feature>
<keyword evidence="1" id="KW-0472">Membrane</keyword>
<keyword evidence="3" id="KW-1185">Reference proteome</keyword>
<name>A0ABY5MMN3_9HYPH</name>
<dbReference type="Pfam" id="PF08592">
    <property type="entry name" value="Anthrone_oxy"/>
    <property type="match status" value="1"/>
</dbReference>
<sequence length="188" mass="20620">MFVRISKYVHESTVPEAVMPRLLLALSILSLIFCGAIFGFFYAWVCSTMWGLDQADPRVAIGAMQAMNASVRNAAFFPAFFLTPVVLALTAAVSHYLGQRSAAPWFLLAAVVYLVFGLALTMAVNVPMNEALAARPVPADMEIAGEIWQDYSGRWQFWNQMRTVASGIALALAGFAVTRLRPAVSRLR</sequence>
<feature type="transmembrane region" description="Helical" evidence="1">
    <location>
        <begin position="21"/>
        <end position="45"/>
    </location>
</feature>
<proteinExistence type="predicted"/>
<keyword evidence="1" id="KW-0812">Transmembrane</keyword>
<evidence type="ECO:0000313" key="2">
    <source>
        <dbReference type="EMBL" id="UUP19235.1"/>
    </source>
</evidence>
<feature type="transmembrane region" description="Helical" evidence="1">
    <location>
        <begin position="74"/>
        <end position="93"/>
    </location>
</feature>
<accession>A0ABY5MMN3</accession>
<reference evidence="2 3" key="1">
    <citation type="submission" date="2018-07" db="EMBL/GenBank/DDBJ databases">
        <title>Genome sequence of Nitratireductor thuwali#1536.</title>
        <authorList>
            <person name="Michoud G."/>
            <person name="Merlino G."/>
            <person name="Sefrji F.O."/>
            <person name="Daffonchio D."/>
        </authorList>
    </citation>
    <scope>NUCLEOTIDE SEQUENCE [LARGE SCALE GENOMIC DNA]</scope>
    <source>
        <strain evidence="3">Nit1536</strain>
    </source>
</reference>
<keyword evidence="1" id="KW-1133">Transmembrane helix</keyword>
<evidence type="ECO:0008006" key="4">
    <source>
        <dbReference type="Google" id="ProtNLM"/>
    </source>
</evidence>
<evidence type="ECO:0000313" key="3">
    <source>
        <dbReference type="Proteomes" id="UP001342418"/>
    </source>
</evidence>
<protein>
    <recommendedName>
        <fullName evidence="4">DUF1772 domain-containing protein</fullName>
    </recommendedName>
</protein>
<dbReference type="InterPro" id="IPR013901">
    <property type="entry name" value="Anthrone_oxy"/>
</dbReference>
<gene>
    <name evidence="2" type="ORF">NTH_03730</name>
</gene>
<evidence type="ECO:0000256" key="1">
    <source>
        <dbReference type="SAM" id="Phobius"/>
    </source>
</evidence>
<feature type="transmembrane region" description="Helical" evidence="1">
    <location>
        <begin position="105"/>
        <end position="126"/>
    </location>
</feature>
<dbReference type="Proteomes" id="UP001342418">
    <property type="component" value="Chromosome"/>
</dbReference>
<organism evidence="2 3">
    <name type="scientific">Nitratireductor thuwali</name>
    <dbReference type="NCBI Taxonomy" id="2267699"/>
    <lineage>
        <taxon>Bacteria</taxon>
        <taxon>Pseudomonadati</taxon>
        <taxon>Pseudomonadota</taxon>
        <taxon>Alphaproteobacteria</taxon>
        <taxon>Hyphomicrobiales</taxon>
        <taxon>Phyllobacteriaceae</taxon>
        <taxon>Nitratireductor</taxon>
    </lineage>
</organism>
<dbReference type="EMBL" id="CP030941">
    <property type="protein sequence ID" value="UUP19235.1"/>
    <property type="molecule type" value="Genomic_DNA"/>
</dbReference>